<keyword evidence="3" id="KW-1185">Reference proteome</keyword>
<dbReference type="PROSITE" id="PS50011">
    <property type="entry name" value="PROTEIN_KINASE_DOM"/>
    <property type="match status" value="1"/>
</dbReference>
<proteinExistence type="predicted"/>
<comment type="caution">
    <text evidence="2">The sequence shown here is derived from an EMBL/GenBank/DDBJ whole genome shotgun (WGS) entry which is preliminary data.</text>
</comment>
<evidence type="ECO:0000313" key="3">
    <source>
        <dbReference type="Proteomes" id="UP000309038"/>
    </source>
</evidence>
<dbReference type="GO" id="GO:0044773">
    <property type="term" value="P:mitotic DNA damage checkpoint signaling"/>
    <property type="evidence" value="ECO:0007669"/>
    <property type="project" value="TreeGrafter"/>
</dbReference>
<organism evidence="2 3">
    <name type="scientific">Hermanssonia centrifuga</name>
    <dbReference type="NCBI Taxonomy" id="98765"/>
    <lineage>
        <taxon>Eukaryota</taxon>
        <taxon>Fungi</taxon>
        <taxon>Dikarya</taxon>
        <taxon>Basidiomycota</taxon>
        <taxon>Agaricomycotina</taxon>
        <taxon>Agaricomycetes</taxon>
        <taxon>Polyporales</taxon>
        <taxon>Meruliaceae</taxon>
        <taxon>Hermanssonia</taxon>
    </lineage>
</organism>
<dbReference type="Gene3D" id="3.30.200.20">
    <property type="entry name" value="Phosphorylase Kinase, domain 1"/>
    <property type="match status" value="1"/>
</dbReference>
<evidence type="ECO:0000313" key="2">
    <source>
        <dbReference type="EMBL" id="THG93607.1"/>
    </source>
</evidence>
<dbReference type="AlphaFoldDB" id="A0A4S4K8U3"/>
<dbReference type="SUPFAM" id="SSF56112">
    <property type="entry name" value="Protein kinase-like (PK-like)"/>
    <property type="match status" value="1"/>
</dbReference>
<dbReference type="InterPro" id="IPR000719">
    <property type="entry name" value="Prot_kinase_dom"/>
</dbReference>
<dbReference type="EMBL" id="SGPJ01000613">
    <property type="protein sequence ID" value="THG93607.1"/>
    <property type="molecule type" value="Genomic_DNA"/>
</dbReference>
<gene>
    <name evidence="2" type="ORF">EW026_g7674</name>
</gene>
<dbReference type="Gene3D" id="1.10.510.10">
    <property type="entry name" value="Transferase(Phosphotransferase) domain 1"/>
    <property type="match status" value="1"/>
</dbReference>
<dbReference type="InterPro" id="IPR011009">
    <property type="entry name" value="Kinase-like_dom_sf"/>
</dbReference>
<protein>
    <recommendedName>
        <fullName evidence="1">Protein kinase domain-containing protein</fullName>
    </recommendedName>
</protein>
<evidence type="ECO:0000259" key="1">
    <source>
        <dbReference type="PROSITE" id="PS50011"/>
    </source>
</evidence>
<accession>A0A4S4K8U3</accession>
<dbReference type="PANTHER" id="PTHR44167">
    <property type="entry name" value="OVARIAN-SPECIFIC SERINE/THREONINE-PROTEIN KINASE LOK-RELATED"/>
    <property type="match status" value="1"/>
</dbReference>
<feature type="domain" description="Protein kinase" evidence="1">
    <location>
        <begin position="1"/>
        <end position="210"/>
    </location>
</feature>
<name>A0A4S4K8U3_9APHY</name>
<dbReference type="GO" id="GO:0005634">
    <property type="term" value="C:nucleus"/>
    <property type="evidence" value="ECO:0007669"/>
    <property type="project" value="TreeGrafter"/>
</dbReference>
<dbReference type="GO" id="GO:0005524">
    <property type="term" value="F:ATP binding"/>
    <property type="evidence" value="ECO:0007669"/>
    <property type="project" value="InterPro"/>
</dbReference>
<dbReference type="Pfam" id="PF00069">
    <property type="entry name" value="Pkinase"/>
    <property type="match status" value="1"/>
</dbReference>
<sequence>MAITHDGVGVNAYRREIDAMKTASHPNIVKLSAFFVERTQLYIVMELALCSVAQLMKDNQCTRGVAQMINEWDAMKITYDNVLICCMEPMLAKLADFGLARAISAETMGQTFCGTEAFMAPEVAGMLRPGVEDYSEKVDAWSVGVMIFVMLSAQYPYPRDAVTKMDKTTIKWKLLPTNISDNVINLIKRLFVKDPENRFSVADTLAHPWLLQVRQYTQLDETVIQLG</sequence>
<dbReference type="PANTHER" id="PTHR44167:SF24">
    <property type="entry name" value="SERINE_THREONINE-PROTEIN KINASE CHK2"/>
    <property type="match status" value="1"/>
</dbReference>
<dbReference type="Proteomes" id="UP000309038">
    <property type="component" value="Unassembled WGS sequence"/>
</dbReference>
<reference evidence="2 3" key="1">
    <citation type="submission" date="2019-02" db="EMBL/GenBank/DDBJ databases">
        <title>Genome sequencing of the rare red list fungi Phlebia centrifuga.</title>
        <authorList>
            <person name="Buettner E."/>
            <person name="Kellner H."/>
        </authorList>
    </citation>
    <scope>NUCLEOTIDE SEQUENCE [LARGE SCALE GENOMIC DNA]</scope>
    <source>
        <strain evidence="2 3">DSM 108282</strain>
    </source>
</reference>
<dbReference type="GO" id="GO:0004674">
    <property type="term" value="F:protein serine/threonine kinase activity"/>
    <property type="evidence" value="ECO:0007669"/>
    <property type="project" value="TreeGrafter"/>
</dbReference>